<gene>
    <name evidence="8" type="ORF">LQE92_00800</name>
</gene>
<dbReference type="GO" id="GO:0042597">
    <property type="term" value="C:periplasmic space"/>
    <property type="evidence" value="ECO:0007669"/>
    <property type="project" value="UniProtKB-ARBA"/>
</dbReference>
<dbReference type="FunFam" id="3.90.76.10:FF:000001">
    <property type="entry name" value="Oligopeptide ABC transporter substrate-binding protein"/>
    <property type="match status" value="1"/>
</dbReference>
<accession>A0AAP2RH44</accession>
<proteinExistence type="inferred from homology"/>
<comment type="subcellular location">
    <subcellularLocation>
        <location evidence="1">Cell envelope</location>
    </subcellularLocation>
</comment>
<evidence type="ECO:0000256" key="1">
    <source>
        <dbReference type="ARBA" id="ARBA00004196"/>
    </source>
</evidence>
<organism evidence="8 9">
    <name type="scientific">Lientehia hominis</name>
    <dbReference type="NCBI Taxonomy" id="2897778"/>
    <lineage>
        <taxon>Bacteria</taxon>
        <taxon>Bacillati</taxon>
        <taxon>Bacillota</taxon>
        <taxon>Clostridia</taxon>
        <taxon>Lachnospirales</taxon>
        <taxon>Lachnospiraceae</taxon>
        <taxon>Lientehia</taxon>
    </lineage>
</organism>
<dbReference type="Gene3D" id="3.40.190.10">
    <property type="entry name" value="Periplasmic binding protein-like II"/>
    <property type="match status" value="1"/>
</dbReference>
<evidence type="ECO:0000259" key="7">
    <source>
        <dbReference type="Pfam" id="PF00496"/>
    </source>
</evidence>
<dbReference type="PROSITE" id="PS51257">
    <property type="entry name" value="PROKAR_LIPOPROTEIN"/>
    <property type="match status" value="1"/>
</dbReference>
<dbReference type="InterPro" id="IPR030678">
    <property type="entry name" value="Peptide/Ni-bd"/>
</dbReference>
<dbReference type="Proteomes" id="UP001299265">
    <property type="component" value="Unassembled WGS sequence"/>
</dbReference>
<evidence type="ECO:0000256" key="5">
    <source>
        <dbReference type="SAM" id="MobiDB-lite"/>
    </source>
</evidence>
<evidence type="ECO:0000256" key="4">
    <source>
        <dbReference type="ARBA" id="ARBA00022729"/>
    </source>
</evidence>
<dbReference type="InterPro" id="IPR039424">
    <property type="entry name" value="SBP_5"/>
</dbReference>
<evidence type="ECO:0000313" key="8">
    <source>
        <dbReference type="EMBL" id="MCD2491163.1"/>
    </source>
</evidence>
<dbReference type="GO" id="GO:0043190">
    <property type="term" value="C:ATP-binding cassette (ABC) transporter complex"/>
    <property type="evidence" value="ECO:0007669"/>
    <property type="project" value="InterPro"/>
</dbReference>
<name>A0AAP2RH44_9FIRM</name>
<feature type="region of interest" description="Disordered" evidence="5">
    <location>
        <begin position="25"/>
        <end position="47"/>
    </location>
</feature>
<comment type="caution">
    <text evidence="8">The sequence shown here is derived from an EMBL/GenBank/DDBJ whole genome shotgun (WGS) entry which is preliminary data.</text>
</comment>
<evidence type="ECO:0000313" key="9">
    <source>
        <dbReference type="Proteomes" id="UP001299265"/>
    </source>
</evidence>
<feature type="domain" description="Solute-binding protein family 5" evidence="7">
    <location>
        <begin position="96"/>
        <end position="489"/>
    </location>
</feature>
<dbReference type="Pfam" id="PF00496">
    <property type="entry name" value="SBP_bac_5"/>
    <property type="match status" value="1"/>
</dbReference>
<dbReference type="CDD" id="cd08504">
    <property type="entry name" value="PBP2_OppA"/>
    <property type="match status" value="1"/>
</dbReference>
<dbReference type="PIRSF" id="PIRSF002741">
    <property type="entry name" value="MppA"/>
    <property type="match status" value="1"/>
</dbReference>
<evidence type="ECO:0000256" key="2">
    <source>
        <dbReference type="ARBA" id="ARBA00005695"/>
    </source>
</evidence>
<keyword evidence="4 6" id="KW-0732">Signal</keyword>
<dbReference type="RefSeq" id="WP_231061116.1">
    <property type="nucleotide sequence ID" value="NZ_JAJNOR010000001.1"/>
</dbReference>
<dbReference type="PANTHER" id="PTHR30290:SF10">
    <property type="entry name" value="PERIPLASMIC OLIGOPEPTIDE-BINDING PROTEIN-RELATED"/>
    <property type="match status" value="1"/>
</dbReference>
<dbReference type="GO" id="GO:1904680">
    <property type="term" value="F:peptide transmembrane transporter activity"/>
    <property type="evidence" value="ECO:0007669"/>
    <property type="project" value="TreeGrafter"/>
</dbReference>
<reference evidence="8 9" key="1">
    <citation type="submission" date="2021-11" db="EMBL/GenBank/DDBJ databases">
        <title>Lacrimispora sp. nov. NSJ-141 isolated from human feces.</title>
        <authorList>
            <person name="Abdugheni R."/>
        </authorList>
    </citation>
    <scope>NUCLEOTIDE SEQUENCE [LARGE SCALE GENOMIC DNA]</scope>
    <source>
        <strain evidence="8 9">NSJ-141</strain>
    </source>
</reference>
<keyword evidence="9" id="KW-1185">Reference proteome</keyword>
<dbReference type="GO" id="GO:0030313">
    <property type="term" value="C:cell envelope"/>
    <property type="evidence" value="ECO:0007669"/>
    <property type="project" value="UniProtKB-SubCell"/>
</dbReference>
<dbReference type="Gene3D" id="3.10.105.10">
    <property type="entry name" value="Dipeptide-binding Protein, Domain 3"/>
    <property type="match status" value="1"/>
</dbReference>
<dbReference type="PANTHER" id="PTHR30290">
    <property type="entry name" value="PERIPLASMIC BINDING COMPONENT OF ABC TRANSPORTER"/>
    <property type="match status" value="1"/>
</dbReference>
<dbReference type="EMBL" id="JAJNOR010000001">
    <property type="protein sequence ID" value="MCD2491163.1"/>
    <property type="molecule type" value="Genomic_DNA"/>
</dbReference>
<feature type="chain" id="PRO_5042933366" evidence="6">
    <location>
        <begin position="20"/>
        <end position="576"/>
    </location>
</feature>
<sequence length="576" mass="64028">MRKKLISALSLLLVVVMLASCGATGKTDKDETKAKGTEAGGETKSTEAVNTGTGVTIRIPFAAEPSSLDPGFGNSSDSICPRGIMYEGLVRIYDNKIEPAIAESWDISDDGLTYTFHLRDTKWADGEPVTAQDFEYGIKRLLDPSEDAPNGNYSWMGYYFKNGEEFNNGECTADEVGVKALDEKTLEITAVRNMPYFLDLMKMPCFYPVRQDIAEQYGKDYASSPETVVCNGPFVLKQWDHESKLVFEKNPGYWNADAINVDTIEAYIISDENTIMDMFDNGELDITNTIPKEQIQKYIDNGEAVNIVGATIWYSVINVKTDRGDASKLLQNKSFRQAFSYAIDREGLVEAARGDGSFAVTRMMPDLMSICDSTWAEKFPLENPLPTSADTDKAAELFEQALSETGLSKDSLPKMTILTFDEGAAKTSATILQNVLKTNFNIDAQIDTQTYSARQDKENQGDYDFCITNWAPDYNDPMTFMECYSSGSSYNMYFGGFENADYDALIKEANTTDDMEKRAELLFQAETQALDEMFCVPLFQTSGYWGMKKTLTGVSKCGFGANDPDFARVKYVGDAQ</sequence>
<dbReference type="GO" id="GO:0015833">
    <property type="term" value="P:peptide transport"/>
    <property type="evidence" value="ECO:0007669"/>
    <property type="project" value="TreeGrafter"/>
</dbReference>
<feature type="compositionally biased region" description="Basic and acidic residues" evidence="5">
    <location>
        <begin position="26"/>
        <end position="36"/>
    </location>
</feature>
<dbReference type="Gene3D" id="3.90.76.10">
    <property type="entry name" value="Dipeptide-binding Protein, Domain 1"/>
    <property type="match status" value="1"/>
</dbReference>
<dbReference type="SUPFAM" id="SSF53850">
    <property type="entry name" value="Periplasmic binding protein-like II"/>
    <property type="match status" value="1"/>
</dbReference>
<dbReference type="AlphaFoldDB" id="A0AAP2RH44"/>
<protein>
    <submittedName>
        <fullName evidence="8">Peptide ABC transporter substrate-binding protein</fullName>
    </submittedName>
</protein>
<evidence type="ECO:0000256" key="6">
    <source>
        <dbReference type="SAM" id="SignalP"/>
    </source>
</evidence>
<evidence type="ECO:0000256" key="3">
    <source>
        <dbReference type="ARBA" id="ARBA00022448"/>
    </source>
</evidence>
<keyword evidence="3" id="KW-0813">Transport</keyword>
<dbReference type="InterPro" id="IPR000914">
    <property type="entry name" value="SBP_5_dom"/>
</dbReference>
<comment type="similarity">
    <text evidence="2">Belongs to the bacterial solute-binding protein 5 family.</text>
</comment>
<feature type="signal peptide" evidence="6">
    <location>
        <begin position="1"/>
        <end position="19"/>
    </location>
</feature>